<dbReference type="Proteomes" id="UP001287356">
    <property type="component" value="Unassembled WGS sequence"/>
</dbReference>
<dbReference type="EMBL" id="JAULSN010000004">
    <property type="protein sequence ID" value="KAK3374181.1"/>
    <property type="molecule type" value="Genomic_DNA"/>
</dbReference>
<keyword evidence="1" id="KW-0732">Signal</keyword>
<organism evidence="2 3">
    <name type="scientific">Lasiosphaeria ovina</name>
    <dbReference type="NCBI Taxonomy" id="92902"/>
    <lineage>
        <taxon>Eukaryota</taxon>
        <taxon>Fungi</taxon>
        <taxon>Dikarya</taxon>
        <taxon>Ascomycota</taxon>
        <taxon>Pezizomycotina</taxon>
        <taxon>Sordariomycetes</taxon>
        <taxon>Sordariomycetidae</taxon>
        <taxon>Sordariales</taxon>
        <taxon>Lasiosphaeriaceae</taxon>
        <taxon>Lasiosphaeria</taxon>
    </lineage>
</organism>
<gene>
    <name evidence="2" type="ORF">B0T24DRAFT_289344</name>
</gene>
<dbReference type="AlphaFoldDB" id="A0AAE0KCS6"/>
<keyword evidence="3" id="KW-1185">Reference proteome</keyword>
<protein>
    <submittedName>
        <fullName evidence="2">Uncharacterized protein</fullName>
    </submittedName>
</protein>
<evidence type="ECO:0000256" key="1">
    <source>
        <dbReference type="SAM" id="SignalP"/>
    </source>
</evidence>
<name>A0AAE0KCS6_9PEZI</name>
<evidence type="ECO:0000313" key="2">
    <source>
        <dbReference type="EMBL" id="KAK3374181.1"/>
    </source>
</evidence>
<accession>A0AAE0KCS6</accession>
<proteinExistence type="predicted"/>
<reference evidence="2" key="2">
    <citation type="submission" date="2023-06" db="EMBL/GenBank/DDBJ databases">
        <authorList>
            <consortium name="Lawrence Berkeley National Laboratory"/>
            <person name="Haridas S."/>
            <person name="Hensen N."/>
            <person name="Bonometti L."/>
            <person name="Westerberg I."/>
            <person name="Brannstrom I.O."/>
            <person name="Guillou S."/>
            <person name="Cros-Aarteil S."/>
            <person name="Calhoun S."/>
            <person name="Kuo A."/>
            <person name="Mondo S."/>
            <person name="Pangilinan J."/>
            <person name="Riley R."/>
            <person name="Labutti K."/>
            <person name="Andreopoulos B."/>
            <person name="Lipzen A."/>
            <person name="Chen C."/>
            <person name="Yanf M."/>
            <person name="Daum C."/>
            <person name="Ng V."/>
            <person name="Clum A."/>
            <person name="Steindorff A."/>
            <person name="Ohm R."/>
            <person name="Martin F."/>
            <person name="Silar P."/>
            <person name="Natvig D."/>
            <person name="Lalanne C."/>
            <person name="Gautier V."/>
            <person name="Ament-Velasquez S.L."/>
            <person name="Kruys A."/>
            <person name="Hutchinson M.I."/>
            <person name="Powell A.J."/>
            <person name="Barry K."/>
            <person name="Miller A.N."/>
            <person name="Grigoriev I.V."/>
            <person name="Debuchy R."/>
            <person name="Gladieux P."/>
            <person name="Thoren M.H."/>
            <person name="Johannesson H."/>
        </authorList>
    </citation>
    <scope>NUCLEOTIDE SEQUENCE</scope>
    <source>
        <strain evidence="2">CBS 958.72</strain>
    </source>
</reference>
<evidence type="ECO:0000313" key="3">
    <source>
        <dbReference type="Proteomes" id="UP001287356"/>
    </source>
</evidence>
<comment type="caution">
    <text evidence="2">The sequence shown here is derived from an EMBL/GenBank/DDBJ whole genome shotgun (WGS) entry which is preliminary data.</text>
</comment>
<reference evidence="2" key="1">
    <citation type="journal article" date="2023" name="Mol. Phylogenet. Evol.">
        <title>Genome-scale phylogeny and comparative genomics of the fungal order Sordariales.</title>
        <authorList>
            <person name="Hensen N."/>
            <person name="Bonometti L."/>
            <person name="Westerberg I."/>
            <person name="Brannstrom I.O."/>
            <person name="Guillou S."/>
            <person name="Cros-Aarteil S."/>
            <person name="Calhoun S."/>
            <person name="Haridas S."/>
            <person name="Kuo A."/>
            <person name="Mondo S."/>
            <person name="Pangilinan J."/>
            <person name="Riley R."/>
            <person name="LaButti K."/>
            <person name="Andreopoulos B."/>
            <person name="Lipzen A."/>
            <person name="Chen C."/>
            <person name="Yan M."/>
            <person name="Daum C."/>
            <person name="Ng V."/>
            <person name="Clum A."/>
            <person name="Steindorff A."/>
            <person name="Ohm R.A."/>
            <person name="Martin F."/>
            <person name="Silar P."/>
            <person name="Natvig D.O."/>
            <person name="Lalanne C."/>
            <person name="Gautier V."/>
            <person name="Ament-Velasquez S.L."/>
            <person name="Kruys A."/>
            <person name="Hutchinson M.I."/>
            <person name="Powell A.J."/>
            <person name="Barry K."/>
            <person name="Miller A.N."/>
            <person name="Grigoriev I.V."/>
            <person name="Debuchy R."/>
            <person name="Gladieux P."/>
            <person name="Hiltunen Thoren M."/>
            <person name="Johannesson H."/>
        </authorList>
    </citation>
    <scope>NUCLEOTIDE SEQUENCE</scope>
    <source>
        <strain evidence="2">CBS 958.72</strain>
    </source>
</reference>
<feature type="chain" id="PRO_5042007015" evidence="1">
    <location>
        <begin position="17"/>
        <end position="168"/>
    </location>
</feature>
<feature type="signal peptide" evidence="1">
    <location>
        <begin position="1"/>
        <end position="16"/>
    </location>
</feature>
<sequence length="168" mass="18729">MALLCMLLAASPDVRSRICHWQRPRPNPTCHHCQPCCSDLSFPDRPDFFHNGARAVEGAVAVADEPEAVREMPLCISQQWPKACPRTPNAPRSSFRLVWSTGHTAARSGVASSHAHHLLNCPPGRATQEAPEWEYSQRVVDEIMTAYLRLPRRGSDSPIPIQDMRAVN</sequence>